<name>A0A087SRT5_AUXPR</name>
<accession>A0A087SRT5</accession>
<evidence type="ECO:0000313" key="1">
    <source>
        <dbReference type="EMBL" id="KFM28439.1"/>
    </source>
</evidence>
<sequence>MKSNSHLMPRLHCPTNNIKIWWAPPSMLQDFSSEALSIVGMANDALELVKALKLSTKPNVLSISMGSCVALAAAVLHGSSFASFVMIAASAGSPSSPAATAWAQSVLLDPEARPMDQLAINYPLEYSRAAKAACDGYFHSAPLGPGPYNFTTGSRHSYALVEYVRPGMDDSKKVGVYCMDRLEVSILGDLIHCQGLGG</sequence>
<reference evidence="1 2" key="1">
    <citation type="journal article" date="2014" name="BMC Genomics">
        <title>Oil accumulation mechanisms of the oleaginous microalga Chlorella protothecoides revealed through its genome, transcriptomes, and proteomes.</title>
        <authorList>
            <person name="Gao C."/>
            <person name="Wang Y."/>
            <person name="Shen Y."/>
            <person name="Yan D."/>
            <person name="He X."/>
            <person name="Dai J."/>
            <person name="Wu Q."/>
        </authorList>
    </citation>
    <scope>NUCLEOTIDE SEQUENCE [LARGE SCALE GENOMIC DNA]</scope>
    <source>
        <strain evidence="1 2">0710</strain>
    </source>
</reference>
<dbReference type="Gene3D" id="3.40.50.1820">
    <property type="entry name" value="alpha/beta hydrolase"/>
    <property type="match status" value="1"/>
</dbReference>
<protein>
    <submittedName>
        <fullName evidence="1">Uncharacterized protein</fullName>
    </submittedName>
</protein>
<dbReference type="KEGG" id="apro:F751_5352"/>
<dbReference type="SUPFAM" id="SSF53474">
    <property type="entry name" value="alpha/beta-Hydrolases"/>
    <property type="match status" value="1"/>
</dbReference>
<dbReference type="AlphaFoldDB" id="A0A087SRT5"/>
<dbReference type="RefSeq" id="XP_011401454.1">
    <property type="nucleotide sequence ID" value="XM_011403152.1"/>
</dbReference>
<dbReference type="GeneID" id="23616743"/>
<dbReference type="Proteomes" id="UP000028924">
    <property type="component" value="Unassembled WGS sequence"/>
</dbReference>
<dbReference type="EMBL" id="KL662168">
    <property type="protein sequence ID" value="KFM28439.1"/>
    <property type="molecule type" value="Genomic_DNA"/>
</dbReference>
<organism evidence="1 2">
    <name type="scientific">Auxenochlorella protothecoides</name>
    <name type="common">Green microalga</name>
    <name type="synonym">Chlorella protothecoides</name>
    <dbReference type="NCBI Taxonomy" id="3075"/>
    <lineage>
        <taxon>Eukaryota</taxon>
        <taxon>Viridiplantae</taxon>
        <taxon>Chlorophyta</taxon>
        <taxon>core chlorophytes</taxon>
        <taxon>Trebouxiophyceae</taxon>
        <taxon>Chlorellales</taxon>
        <taxon>Chlorellaceae</taxon>
        <taxon>Auxenochlorella</taxon>
    </lineage>
</organism>
<evidence type="ECO:0000313" key="2">
    <source>
        <dbReference type="Proteomes" id="UP000028924"/>
    </source>
</evidence>
<proteinExistence type="predicted"/>
<gene>
    <name evidence="1" type="ORF">F751_5352</name>
</gene>
<dbReference type="InterPro" id="IPR029058">
    <property type="entry name" value="AB_hydrolase_fold"/>
</dbReference>
<keyword evidence="2" id="KW-1185">Reference proteome</keyword>